<protein>
    <submittedName>
        <fullName evidence="2">T9SS type A sorting domain-containing protein</fullName>
    </submittedName>
</protein>
<sequence>MALDYPHGGETFIEGQTVTIEWHIIAPHVTLNWDLYFSSDGGENWQPIQLDIPLDSLSYTWHVPSVATLQGRVRIIQDNQGQDYLAISMDFTIVPNTSPPSLDAPANNIIIECGIGNPEATLLSWLDNHGGASVTNHCGQLNWTNDFFQLTNNCGSTGDAIVTFTATDECGSTYSVASVYIIDLTPPVFDVLPICIVVECDGHGNLPGLNAWLANHGGAHTADACGNVVWTNDLSPLLQQCGVTGSIIVSFMATDECGNSAASTASFTIADRVAPEINGNAQDLILNCGTLNEQDINQWLENHGGAHATDLCGMVHWSHDYSALNHTCGFSGNATVTFTVTDDCGNVSTTSASLNIEDHLAPVINQSAQDNTIVCGAFNSEGLIQSWIDMHGGAEATDACGSVSWTNDYAGLNDGCGITGSAMVIFTASDECGNGSTTSAILSLIDQIPPVIDIEARDTTIVCGLPDQEMIIQQWLDQHGGAKAHDECGDIFWQYDIPVVENGCDTTVSYVVTFTVVDECGNSNLTTASFTIMSEISSDGVILSAPEFKLYPNPVHDLLTIDFSRNDFKPLRLSLFDTYGKLLWSASDSRTVTSIPMSQYEPGVYFLRVEMENRTYVRVVIKAIN</sequence>
<name>A0A9D7XTN4_9BACT</name>
<evidence type="ECO:0000259" key="1">
    <source>
        <dbReference type="Pfam" id="PF18962"/>
    </source>
</evidence>
<gene>
    <name evidence="2" type="ORF">IPP15_16335</name>
</gene>
<dbReference type="Pfam" id="PF18962">
    <property type="entry name" value="Por_Secre_tail"/>
    <property type="match status" value="1"/>
</dbReference>
<organism evidence="2 3">
    <name type="scientific">Candidatus Opimibacter skivensis</name>
    <dbReference type="NCBI Taxonomy" id="2982028"/>
    <lineage>
        <taxon>Bacteria</taxon>
        <taxon>Pseudomonadati</taxon>
        <taxon>Bacteroidota</taxon>
        <taxon>Saprospiria</taxon>
        <taxon>Saprospirales</taxon>
        <taxon>Saprospiraceae</taxon>
        <taxon>Candidatus Opimibacter</taxon>
    </lineage>
</organism>
<dbReference type="EMBL" id="JADKGY010000029">
    <property type="protein sequence ID" value="MBK9983908.1"/>
    <property type="molecule type" value="Genomic_DNA"/>
</dbReference>
<feature type="domain" description="Secretion system C-terminal sorting" evidence="1">
    <location>
        <begin position="550"/>
        <end position="620"/>
    </location>
</feature>
<evidence type="ECO:0000313" key="3">
    <source>
        <dbReference type="Proteomes" id="UP000808337"/>
    </source>
</evidence>
<accession>A0A9D7XTN4</accession>
<dbReference type="NCBIfam" id="TIGR04183">
    <property type="entry name" value="Por_Secre_tail"/>
    <property type="match status" value="1"/>
</dbReference>
<dbReference type="AlphaFoldDB" id="A0A9D7XTN4"/>
<dbReference type="InterPro" id="IPR026444">
    <property type="entry name" value="Secre_tail"/>
</dbReference>
<reference evidence="2 3" key="1">
    <citation type="submission" date="2020-10" db="EMBL/GenBank/DDBJ databases">
        <title>Connecting structure to function with the recovery of over 1000 high-quality activated sludge metagenome-assembled genomes encoding full-length rRNA genes using long-read sequencing.</title>
        <authorList>
            <person name="Singleton C.M."/>
            <person name="Petriglieri F."/>
            <person name="Kristensen J.M."/>
            <person name="Kirkegaard R.H."/>
            <person name="Michaelsen T.Y."/>
            <person name="Andersen M.H."/>
            <person name="Karst S.M."/>
            <person name="Dueholm M.S."/>
            <person name="Nielsen P.H."/>
            <person name="Albertsen M."/>
        </authorList>
    </citation>
    <scope>NUCLEOTIDE SEQUENCE [LARGE SCALE GENOMIC DNA]</scope>
    <source>
        <strain evidence="2">Ribe_18-Q3-R11-54_MAXAC.273</strain>
    </source>
</reference>
<evidence type="ECO:0000313" key="2">
    <source>
        <dbReference type="EMBL" id="MBK9983908.1"/>
    </source>
</evidence>
<proteinExistence type="predicted"/>
<comment type="caution">
    <text evidence="2">The sequence shown here is derived from an EMBL/GenBank/DDBJ whole genome shotgun (WGS) entry which is preliminary data.</text>
</comment>
<dbReference type="Proteomes" id="UP000808337">
    <property type="component" value="Unassembled WGS sequence"/>
</dbReference>